<evidence type="ECO:0000313" key="6">
    <source>
        <dbReference type="EMBL" id="KAL0953127.1"/>
    </source>
</evidence>
<feature type="modified residue" description="N6-(pyridoxal phosphate)lysine" evidence="2">
    <location>
        <position position="135"/>
    </location>
</feature>
<dbReference type="PANTHER" id="PTHR10146:SF14">
    <property type="entry name" value="PYRIDOXAL PHOSPHATE HOMEOSTASIS PROTEIN"/>
    <property type="match status" value="1"/>
</dbReference>
<dbReference type="EMBL" id="JASNQZ010000008">
    <property type="protein sequence ID" value="KAL0953127.1"/>
    <property type="molecule type" value="Genomic_DNA"/>
</dbReference>
<proteinExistence type="inferred from homology"/>
<evidence type="ECO:0000313" key="7">
    <source>
        <dbReference type="Proteomes" id="UP001556367"/>
    </source>
</evidence>
<evidence type="ECO:0000256" key="4">
    <source>
        <dbReference type="SAM" id="MobiDB-lite"/>
    </source>
</evidence>
<sequence length="369" mass="40467">MPVSGVRRLARKHMQLALPSLASSPHFTYKNPYLVSLLSRRALRRTTLIGLAGNSSSHNHPQPTVHFETRNYQSSMSATSNYPCATLERSTELSDSLEEIRKQVELAWTESKSKTAEPADASAPRPEPTLIAVSKYKPASDIMACYAAGQRDFGENYVQELVDKAKDLPLEIRWHFIGTLQSNKSKILAAIPNLHCLQTLTSIKAARALNAARTLDVPRVNVMIQVNTSGEDAKSGLPPLTADTKQTNPSSTLNTDVTDLARFVIKECSRLRLVGLMTIGSIAESRSEDGTNHDFERLRETRDVLHGVLGREFPQAATKEDGETWGESGRLLLSMGMSSDFEVAIRAGSDVVRVGTGIFGSRPKKHAAE</sequence>
<dbReference type="Pfam" id="PF01168">
    <property type="entry name" value="Ala_racemase_N"/>
    <property type="match status" value="1"/>
</dbReference>
<dbReference type="PANTHER" id="PTHR10146">
    <property type="entry name" value="PROLINE SYNTHETASE CO-TRANSCRIBED BACTERIAL HOMOLOG PROTEIN"/>
    <property type="match status" value="1"/>
</dbReference>
<dbReference type="SUPFAM" id="SSF51419">
    <property type="entry name" value="PLP-binding barrel"/>
    <property type="match status" value="1"/>
</dbReference>
<dbReference type="CDD" id="cd06822">
    <property type="entry name" value="PLPDE_III_YBL036c_euk"/>
    <property type="match status" value="1"/>
</dbReference>
<evidence type="ECO:0000256" key="1">
    <source>
        <dbReference type="ARBA" id="ARBA00022898"/>
    </source>
</evidence>
<dbReference type="InterPro" id="IPR029066">
    <property type="entry name" value="PLP-binding_barrel"/>
</dbReference>
<feature type="compositionally biased region" description="Polar residues" evidence="4">
    <location>
        <begin position="243"/>
        <end position="253"/>
    </location>
</feature>
<evidence type="ECO:0000256" key="2">
    <source>
        <dbReference type="HAMAP-Rule" id="MF_03225"/>
    </source>
</evidence>
<organism evidence="6 7">
    <name type="scientific">Hohenbuehelia grisea</name>
    <dbReference type="NCBI Taxonomy" id="104357"/>
    <lineage>
        <taxon>Eukaryota</taxon>
        <taxon>Fungi</taxon>
        <taxon>Dikarya</taxon>
        <taxon>Basidiomycota</taxon>
        <taxon>Agaricomycotina</taxon>
        <taxon>Agaricomycetes</taxon>
        <taxon>Agaricomycetidae</taxon>
        <taxon>Agaricales</taxon>
        <taxon>Pleurotineae</taxon>
        <taxon>Pleurotaceae</taxon>
        <taxon>Hohenbuehelia</taxon>
    </lineage>
</organism>
<protein>
    <recommendedName>
        <fullName evidence="2">Pyridoxal phosphate homeostasis protein</fullName>
        <shortName evidence="2">PLP homeostasis protein</shortName>
    </recommendedName>
</protein>
<dbReference type="HAMAP" id="MF_02087">
    <property type="entry name" value="PLP_homeostasis"/>
    <property type="match status" value="1"/>
</dbReference>
<dbReference type="NCBIfam" id="TIGR00044">
    <property type="entry name" value="YggS family pyridoxal phosphate-dependent enzyme"/>
    <property type="match status" value="1"/>
</dbReference>
<comment type="function">
    <text evidence="2">Pyridoxal 5'-phosphate (PLP)-binding protein, which may be involved in intracellular homeostatic regulation of pyridoxal 5'-phosphate (PLP), the active form of vitamin B6.</text>
</comment>
<keyword evidence="7" id="KW-1185">Reference proteome</keyword>
<keyword evidence="1 2" id="KW-0663">Pyridoxal phosphate</keyword>
<accession>A0ABR3JC12</accession>
<dbReference type="Proteomes" id="UP001556367">
    <property type="component" value="Unassembled WGS sequence"/>
</dbReference>
<evidence type="ECO:0000259" key="5">
    <source>
        <dbReference type="Pfam" id="PF01168"/>
    </source>
</evidence>
<comment type="caution">
    <text evidence="6">The sequence shown here is derived from an EMBL/GenBank/DDBJ whole genome shotgun (WGS) entry which is preliminary data.</text>
</comment>
<reference evidence="7" key="1">
    <citation type="submission" date="2024-06" db="EMBL/GenBank/DDBJ databases">
        <title>Multi-omics analyses provide insights into the biosynthesis of the anticancer antibiotic pleurotin in Hohenbuehelia grisea.</title>
        <authorList>
            <person name="Weaver J.A."/>
            <person name="Alberti F."/>
        </authorList>
    </citation>
    <scope>NUCLEOTIDE SEQUENCE [LARGE SCALE GENOMIC DNA]</scope>
    <source>
        <strain evidence="7">T-177</strain>
    </source>
</reference>
<name>A0ABR3JC12_9AGAR</name>
<dbReference type="InterPro" id="IPR001608">
    <property type="entry name" value="Ala_racemase_N"/>
</dbReference>
<gene>
    <name evidence="6" type="ORF">HGRIS_004396</name>
</gene>
<comment type="similarity">
    <text evidence="2 3">Belongs to the pyridoxal phosphate-binding protein YggS/PROSC family.</text>
</comment>
<dbReference type="PROSITE" id="PS01211">
    <property type="entry name" value="UPF0001"/>
    <property type="match status" value="1"/>
</dbReference>
<feature type="region of interest" description="Disordered" evidence="4">
    <location>
        <begin position="233"/>
        <end position="253"/>
    </location>
</feature>
<dbReference type="InterPro" id="IPR011078">
    <property type="entry name" value="PyrdxlP_homeostasis"/>
</dbReference>
<evidence type="ECO:0000256" key="3">
    <source>
        <dbReference type="RuleBase" id="RU004514"/>
    </source>
</evidence>
<dbReference type="Gene3D" id="3.20.20.10">
    <property type="entry name" value="Alanine racemase"/>
    <property type="match status" value="1"/>
</dbReference>
<feature type="domain" description="Alanine racemase N-terminal" evidence="5">
    <location>
        <begin position="129"/>
        <end position="363"/>
    </location>
</feature>